<dbReference type="EMBL" id="FRFC01000003">
    <property type="protein sequence ID" value="SHO45802.1"/>
    <property type="molecule type" value="Genomic_DNA"/>
</dbReference>
<dbReference type="Proteomes" id="UP000232412">
    <property type="component" value="Unassembled WGS sequence"/>
</dbReference>
<evidence type="ECO:0000313" key="2">
    <source>
        <dbReference type="Proteomes" id="UP000232412"/>
    </source>
</evidence>
<name>A0A2H1EH97_9ARCH</name>
<proteinExistence type="predicted"/>
<accession>A0A2H1EH97</accession>
<dbReference type="RefSeq" id="WP_101009788.1">
    <property type="nucleotide sequence ID" value="NZ_FRFC01000003.1"/>
</dbReference>
<evidence type="ECO:0008006" key="3">
    <source>
        <dbReference type="Google" id="ProtNLM"/>
    </source>
</evidence>
<evidence type="ECO:0000313" key="1">
    <source>
        <dbReference type="EMBL" id="SHO45802.1"/>
    </source>
</evidence>
<reference evidence="2" key="1">
    <citation type="submission" date="2016-12" db="EMBL/GenBank/DDBJ databases">
        <authorList>
            <person name="Herbold C."/>
        </authorList>
    </citation>
    <scope>NUCLEOTIDE SEQUENCE [LARGE SCALE GENOMIC DNA]</scope>
</reference>
<gene>
    <name evidence="1" type="ORF">NSIN_20786</name>
</gene>
<dbReference type="InterPro" id="IPR046342">
    <property type="entry name" value="CBS_dom_sf"/>
</dbReference>
<protein>
    <recommendedName>
        <fullName evidence="3">CBS domain-containing protein</fullName>
    </recommendedName>
</protein>
<dbReference type="SUPFAM" id="SSF54631">
    <property type="entry name" value="CBS-domain pair"/>
    <property type="match status" value="1"/>
</dbReference>
<sequence>MSLKDKSLEELLPESISSTPAISINSDDTLAEVAVLLPHHLETFTDSLVVAKNDLPVGIVGGVEILDTILKNQTRGHLDKTKTGDVMNKNITIINVRDKLADLADKWSKTRRAFAITANKYHGYSAISARKILEIGTIHKIERKISTIPRKKIVTFNKKDTVEKIISSMFENHTRKLLLEGTNLFINDRIIIQKLVREFDCLRDSTDFMKTSSEIFSLEEAKKATEDITISSACTMMQDMQSPYVLTSQGVISPWDMVIVLSSQ</sequence>
<keyword evidence="2" id="KW-1185">Reference proteome</keyword>
<dbReference type="Gene3D" id="3.10.580.10">
    <property type="entry name" value="CBS-domain"/>
    <property type="match status" value="1"/>
</dbReference>
<organism evidence="1 2">
    <name type="scientific">Nitrosotalea sinensis</name>
    <dbReference type="NCBI Taxonomy" id="1499975"/>
    <lineage>
        <taxon>Archaea</taxon>
        <taxon>Nitrososphaerota</taxon>
        <taxon>Nitrososphaeria</taxon>
        <taxon>Nitrosotaleales</taxon>
        <taxon>Nitrosotaleaceae</taxon>
        <taxon>Nitrosotalea</taxon>
    </lineage>
</organism>
<dbReference type="OrthoDB" id="9137at2157"/>
<dbReference type="AlphaFoldDB" id="A0A2H1EH97"/>